<dbReference type="PANTHER" id="PTHR34154">
    <property type="entry name" value="ALKALI-SENSITIVE LINKAGE PROTEIN 1"/>
    <property type="match status" value="1"/>
</dbReference>
<dbReference type="EMBL" id="JAUEDM010000004">
    <property type="protein sequence ID" value="KAK3319441.1"/>
    <property type="molecule type" value="Genomic_DNA"/>
</dbReference>
<dbReference type="PANTHER" id="PTHR34154:SF3">
    <property type="entry name" value="ALKALI-SENSITIVE LINKAGE PROTEIN 1"/>
    <property type="match status" value="1"/>
</dbReference>
<dbReference type="InterPro" id="IPR017853">
    <property type="entry name" value="GH"/>
</dbReference>
<reference evidence="3" key="2">
    <citation type="submission" date="2023-06" db="EMBL/GenBank/DDBJ databases">
        <authorList>
            <consortium name="Lawrence Berkeley National Laboratory"/>
            <person name="Haridas S."/>
            <person name="Hensen N."/>
            <person name="Bonometti L."/>
            <person name="Westerberg I."/>
            <person name="Brannstrom I.O."/>
            <person name="Guillou S."/>
            <person name="Cros-Aarteil S."/>
            <person name="Calhoun S."/>
            <person name="Kuo A."/>
            <person name="Mondo S."/>
            <person name="Pangilinan J."/>
            <person name="Riley R."/>
            <person name="Labutti K."/>
            <person name="Andreopoulos B."/>
            <person name="Lipzen A."/>
            <person name="Chen C."/>
            <person name="Yanf M."/>
            <person name="Daum C."/>
            <person name="Ng V."/>
            <person name="Clum A."/>
            <person name="Steindorff A."/>
            <person name="Ohm R."/>
            <person name="Martin F."/>
            <person name="Silar P."/>
            <person name="Natvig D."/>
            <person name="Lalanne C."/>
            <person name="Gautier V."/>
            <person name="Ament-Velasquez S.L."/>
            <person name="Kruys A."/>
            <person name="Hutchinson M.I."/>
            <person name="Powell A.J."/>
            <person name="Barry K."/>
            <person name="Miller A.N."/>
            <person name="Grigoriev I.V."/>
            <person name="Debuchy R."/>
            <person name="Gladieux P."/>
            <person name="Thoren M.H."/>
            <person name="Johannesson H."/>
        </authorList>
    </citation>
    <scope>NUCLEOTIDE SEQUENCE</scope>
    <source>
        <strain evidence="3">CBS 118394</strain>
    </source>
</reference>
<evidence type="ECO:0000259" key="2">
    <source>
        <dbReference type="Pfam" id="PF11790"/>
    </source>
</evidence>
<sequence>MRPSLLLSQLLPLAWLQLASAGSQSPKRGLVFTPNDDWPEDNKLWAAEGSGLTWYYNFGWNATAAYSTTPQDKFEFVPMMWGAGTENGTDTYFLGNITTTMEKDKRNITHVLSFSHPEQNFTNGGSEMKPVVAARAWINNAIPLQKMGVKVGLPIVGDPYSWVDPFLKNCSALLAKEKGEDKDSRCTFDFMPITSYGNFSVLKSRVDLFANAFPDIPVWVVEYGYNDQDLATTQKFFNESLPYLDSTDIVERYAWFGAFRSIVSNVGPNGAMLDPYGDLTDIGSWYLGGNGTGNEALPTDTPGNSSCTAANPCGKNAGTTLRSDVDLLFSDFLLLFAAPFFRVN</sequence>
<keyword evidence="4" id="KW-1185">Reference proteome</keyword>
<dbReference type="SUPFAM" id="SSF51445">
    <property type="entry name" value="(Trans)glycosidases"/>
    <property type="match status" value="1"/>
</dbReference>
<proteinExistence type="predicted"/>
<dbReference type="AlphaFoldDB" id="A0AAE0M4T4"/>
<keyword evidence="1" id="KW-0732">Signal</keyword>
<feature type="signal peptide" evidence="1">
    <location>
        <begin position="1"/>
        <end position="21"/>
    </location>
</feature>
<feature type="chain" id="PRO_5042218384" evidence="1">
    <location>
        <begin position="22"/>
        <end position="344"/>
    </location>
</feature>
<dbReference type="Gene3D" id="3.20.20.80">
    <property type="entry name" value="Glycosidases"/>
    <property type="match status" value="1"/>
</dbReference>
<dbReference type="Pfam" id="PF11790">
    <property type="entry name" value="Glyco_hydro_cc"/>
    <property type="match status" value="1"/>
</dbReference>
<accession>A0AAE0M4T4</accession>
<dbReference type="InterPro" id="IPR053183">
    <property type="entry name" value="ASL1"/>
</dbReference>
<evidence type="ECO:0000313" key="4">
    <source>
        <dbReference type="Proteomes" id="UP001283341"/>
    </source>
</evidence>
<dbReference type="GO" id="GO:0071966">
    <property type="term" value="P:fungal-type cell wall polysaccharide metabolic process"/>
    <property type="evidence" value="ECO:0007669"/>
    <property type="project" value="TreeGrafter"/>
</dbReference>
<reference evidence="3" key="1">
    <citation type="journal article" date="2023" name="Mol. Phylogenet. Evol.">
        <title>Genome-scale phylogeny and comparative genomics of the fungal order Sordariales.</title>
        <authorList>
            <person name="Hensen N."/>
            <person name="Bonometti L."/>
            <person name="Westerberg I."/>
            <person name="Brannstrom I.O."/>
            <person name="Guillou S."/>
            <person name="Cros-Aarteil S."/>
            <person name="Calhoun S."/>
            <person name="Haridas S."/>
            <person name="Kuo A."/>
            <person name="Mondo S."/>
            <person name="Pangilinan J."/>
            <person name="Riley R."/>
            <person name="LaButti K."/>
            <person name="Andreopoulos B."/>
            <person name="Lipzen A."/>
            <person name="Chen C."/>
            <person name="Yan M."/>
            <person name="Daum C."/>
            <person name="Ng V."/>
            <person name="Clum A."/>
            <person name="Steindorff A."/>
            <person name="Ohm R.A."/>
            <person name="Martin F."/>
            <person name="Silar P."/>
            <person name="Natvig D.O."/>
            <person name="Lalanne C."/>
            <person name="Gautier V."/>
            <person name="Ament-Velasquez S.L."/>
            <person name="Kruys A."/>
            <person name="Hutchinson M.I."/>
            <person name="Powell A.J."/>
            <person name="Barry K."/>
            <person name="Miller A.N."/>
            <person name="Grigoriev I.V."/>
            <person name="Debuchy R."/>
            <person name="Gladieux P."/>
            <person name="Hiltunen Thoren M."/>
            <person name="Johannesson H."/>
        </authorList>
    </citation>
    <scope>NUCLEOTIDE SEQUENCE</scope>
    <source>
        <strain evidence="3">CBS 118394</strain>
    </source>
</reference>
<evidence type="ECO:0000313" key="3">
    <source>
        <dbReference type="EMBL" id="KAK3319441.1"/>
    </source>
</evidence>
<protein>
    <submittedName>
        <fullName evidence="3">Glycosyl hydrolase catalytic core-domain-containing protein</fullName>
    </submittedName>
</protein>
<dbReference type="GO" id="GO:0016787">
    <property type="term" value="F:hydrolase activity"/>
    <property type="evidence" value="ECO:0007669"/>
    <property type="project" value="UniProtKB-KW"/>
</dbReference>
<organism evidence="3 4">
    <name type="scientific">Apodospora peruviana</name>
    <dbReference type="NCBI Taxonomy" id="516989"/>
    <lineage>
        <taxon>Eukaryota</taxon>
        <taxon>Fungi</taxon>
        <taxon>Dikarya</taxon>
        <taxon>Ascomycota</taxon>
        <taxon>Pezizomycotina</taxon>
        <taxon>Sordariomycetes</taxon>
        <taxon>Sordariomycetidae</taxon>
        <taxon>Sordariales</taxon>
        <taxon>Lasiosphaeriaceae</taxon>
        <taxon>Apodospora</taxon>
    </lineage>
</organism>
<keyword evidence="3" id="KW-0378">Hydrolase</keyword>
<gene>
    <name evidence="3" type="ORF">B0H66DRAFT_575866</name>
</gene>
<dbReference type="Proteomes" id="UP001283341">
    <property type="component" value="Unassembled WGS sequence"/>
</dbReference>
<comment type="caution">
    <text evidence="3">The sequence shown here is derived from an EMBL/GenBank/DDBJ whole genome shotgun (WGS) entry which is preliminary data.</text>
</comment>
<evidence type="ECO:0000256" key="1">
    <source>
        <dbReference type="SAM" id="SignalP"/>
    </source>
</evidence>
<name>A0AAE0M4T4_9PEZI</name>
<dbReference type="InterPro" id="IPR024655">
    <property type="entry name" value="Asl1_glyco_hydro_catalytic"/>
</dbReference>
<dbReference type="GO" id="GO:0009277">
    <property type="term" value="C:fungal-type cell wall"/>
    <property type="evidence" value="ECO:0007669"/>
    <property type="project" value="TreeGrafter"/>
</dbReference>
<feature type="domain" description="Asl1-like glycosyl hydrolase catalytic" evidence="2">
    <location>
        <begin position="29"/>
        <end position="286"/>
    </location>
</feature>